<reference evidence="5" key="1">
    <citation type="journal article" date="2021" name="G3 (Bethesda)">
        <title>Genome and transcriptome analysis of the beet armyworm Spodoptera exigua reveals targets for pest control. .</title>
        <authorList>
            <person name="Simon S."/>
            <person name="Breeschoten T."/>
            <person name="Jansen H.J."/>
            <person name="Dirks R.P."/>
            <person name="Schranz M.E."/>
            <person name="Ros V.I.D."/>
        </authorList>
    </citation>
    <scope>NUCLEOTIDE SEQUENCE</scope>
    <source>
        <strain evidence="5">TB_SE_WUR_2020</strain>
    </source>
</reference>
<dbReference type="GO" id="GO:0005681">
    <property type="term" value="C:spliceosomal complex"/>
    <property type="evidence" value="ECO:0007669"/>
    <property type="project" value="InterPro"/>
</dbReference>
<gene>
    <name evidence="5" type="ORF">HF086_000078</name>
</gene>
<dbReference type="InterPro" id="IPR004015">
    <property type="entry name" value="SKI-int_prot_SKIP_SNW-dom"/>
</dbReference>
<dbReference type="AlphaFoldDB" id="A0A922MVJ4"/>
<comment type="similarity">
    <text evidence="1">Belongs to the SNW family.</text>
</comment>
<dbReference type="GO" id="GO:0000398">
    <property type="term" value="P:mRNA splicing, via spliceosome"/>
    <property type="evidence" value="ECO:0007669"/>
    <property type="project" value="InterPro"/>
</dbReference>
<evidence type="ECO:0000259" key="4">
    <source>
        <dbReference type="Pfam" id="PF02731"/>
    </source>
</evidence>
<protein>
    <recommendedName>
        <fullName evidence="4">SKI-interacting protein SKIP SNW domain-containing protein</fullName>
    </recommendedName>
</protein>
<evidence type="ECO:0000313" key="6">
    <source>
        <dbReference type="Proteomes" id="UP000814243"/>
    </source>
</evidence>
<name>A0A922MVJ4_SPOEX</name>
<feature type="region of interest" description="Disordered" evidence="3">
    <location>
        <begin position="293"/>
        <end position="319"/>
    </location>
</feature>
<sequence length="319" mass="36561">MIINRADSTLHQQAPAQYIRYTPAQQGGQFNSGAKQRVIRMVEAQSDPMEPPRFQINKKIPRAAPSPPAPVLHSPPRRVSVKQQRDWKVPPCVSHWKNAKGYTIPLDKRLAADGRGLQQVHINENFSKLAEALYIADRKAREAVEARAQLERRLAQREKEKKEEHLRISKLVKDRERDISEQIALGLPAKSNQGGEAMFDQRLFNNSKGMDSGYGDDEAYNVYDKPWRNQDNVGAHIYRPSRNADKDNYGGDIDAIVNTRSNNLIVYLHPQPQRSNQPDADFDPFGLDRFLSEAKRADKSGRKRDHHDRHDQHGKKRRD</sequence>
<feature type="compositionally biased region" description="Basic residues" evidence="3">
    <location>
        <begin position="301"/>
        <end position="319"/>
    </location>
</feature>
<feature type="coiled-coil region" evidence="2">
    <location>
        <begin position="140"/>
        <end position="167"/>
    </location>
</feature>
<accession>A0A922MVJ4</accession>
<dbReference type="InterPro" id="IPR017862">
    <property type="entry name" value="SKI-int_prot_SKIP"/>
</dbReference>
<evidence type="ECO:0000256" key="2">
    <source>
        <dbReference type="SAM" id="Coils"/>
    </source>
</evidence>
<dbReference type="Proteomes" id="UP000814243">
    <property type="component" value="Unassembled WGS sequence"/>
</dbReference>
<evidence type="ECO:0000256" key="1">
    <source>
        <dbReference type="ARBA" id="ARBA00010197"/>
    </source>
</evidence>
<dbReference type="PANTHER" id="PTHR12096">
    <property type="entry name" value="NUCLEAR PROTEIN SKIP-RELATED"/>
    <property type="match status" value="1"/>
</dbReference>
<dbReference type="EMBL" id="JACEFF010000120">
    <property type="protein sequence ID" value="KAH9643604.1"/>
    <property type="molecule type" value="Genomic_DNA"/>
</dbReference>
<feature type="domain" description="SKI-interacting protein SKIP SNW" evidence="4">
    <location>
        <begin position="17"/>
        <end position="168"/>
    </location>
</feature>
<dbReference type="Pfam" id="PF02731">
    <property type="entry name" value="SKIP_SNW"/>
    <property type="match status" value="1"/>
</dbReference>
<comment type="caution">
    <text evidence="5">The sequence shown here is derived from an EMBL/GenBank/DDBJ whole genome shotgun (WGS) entry which is preliminary data.</text>
</comment>
<proteinExistence type="inferred from homology"/>
<organism evidence="5 6">
    <name type="scientific">Spodoptera exigua</name>
    <name type="common">Beet armyworm</name>
    <name type="synonym">Noctua fulgens</name>
    <dbReference type="NCBI Taxonomy" id="7107"/>
    <lineage>
        <taxon>Eukaryota</taxon>
        <taxon>Metazoa</taxon>
        <taxon>Ecdysozoa</taxon>
        <taxon>Arthropoda</taxon>
        <taxon>Hexapoda</taxon>
        <taxon>Insecta</taxon>
        <taxon>Pterygota</taxon>
        <taxon>Neoptera</taxon>
        <taxon>Endopterygota</taxon>
        <taxon>Lepidoptera</taxon>
        <taxon>Glossata</taxon>
        <taxon>Ditrysia</taxon>
        <taxon>Noctuoidea</taxon>
        <taxon>Noctuidae</taxon>
        <taxon>Amphipyrinae</taxon>
        <taxon>Spodoptera</taxon>
    </lineage>
</organism>
<evidence type="ECO:0000256" key="3">
    <source>
        <dbReference type="SAM" id="MobiDB-lite"/>
    </source>
</evidence>
<keyword evidence="2" id="KW-0175">Coiled coil</keyword>
<evidence type="ECO:0000313" key="5">
    <source>
        <dbReference type="EMBL" id="KAH9643604.1"/>
    </source>
</evidence>
<feature type="region of interest" description="Disordered" evidence="3">
    <location>
        <begin position="64"/>
        <end position="85"/>
    </location>
</feature>